<keyword evidence="1" id="KW-1133">Transmembrane helix</keyword>
<evidence type="ECO:0000256" key="2">
    <source>
        <dbReference type="SAM" id="SignalP"/>
    </source>
</evidence>
<reference evidence="3 4" key="1">
    <citation type="submission" date="2024-02" db="EMBL/GenBank/DDBJ databases">
        <title>Chromosome-scale genome assembly of the rough periwinkle Littorina saxatilis.</title>
        <authorList>
            <person name="De Jode A."/>
            <person name="Faria R."/>
            <person name="Formenti G."/>
            <person name="Sims Y."/>
            <person name="Smith T.P."/>
            <person name="Tracey A."/>
            <person name="Wood J.M.D."/>
            <person name="Zagrodzka Z.B."/>
            <person name="Johannesson K."/>
            <person name="Butlin R.K."/>
            <person name="Leder E.H."/>
        </authorList>
    </citation>
    <scope>NUCLEOTIDE SEQUENCE [LARGE SCALE GENOMIC DNA]</scope>
    <source>
        <strain evidence="3">Snail1</strain>
        <tissue evidence="3">Muscle</tissue>
    </source>
</reference>
<evidence type="ECO:0008006" key="5">
    <source>
        <dbReference type="Google" id="ProtNLM"/>
    </source>
</evidence>
<keyword evidence="2" id="KW-0732">Signal</keyword>
<evidence type="ECO:0000256" key="1">
    <source>
        <dbReference type="SAM" id="Phobius"/>
    </source>
</evidence>
<feature type="transmembrane region" description="Helical" evidence="1">
    <location>
        <begin position="563"/>
        <end position="584"/>
    </location>
</feature>
<keyword evidence="1" id="KW-0812">Transmembrane</keyword>
<sequence length="610" mass="67082">MWGLRKLALVIVMVLHMTSCVSEAARLLTCESFIYVERRDDPYIRCSADQTSTVEWTLLTKDGAALHLGTCYGPANCSSSYNASTLKFPHVGSFYIKLFKIGSELSGNLTCRETLVDGTVDSDTCELKIVRVKMFVLPEAREDGLVSFTRCYTSPYAPSTVTWTLTNSTGQTLDLGTCVDVGNCTSPLGPTVTVTKTKDYSNLRVEGVGRNFSGTWSCLYTYNGSTEADSRTLEVFTVPLVDNCHVEIREHNWAAILTCDVTNAFSTSEMYEFRVHQSFRATTDATLGNANDFITEERQSYSDSLTSYTDTNTGKLYNRGRMIYSWHLPPTPGIYYRFKVYTYYGFSDVRSFTVNERFNVTAPSKATHNCSDLGYIPETGVVPCVCTADFLGYPTGRLVWMLGNDTIATADYGAKEVTFPSGKVSREDDGKMVTCQLDWLQPMIAKLTDSVAYGPDNVSLQVAVSYEISNNIKVNVISDVIKVEPLRWSMVQWGGLCQGQQGFTCTLTPRSAAEVDGKTVTYRVTNAANNGHSAEASVVIRLSGRLGQTQEQSQSDQYRPATIGVGVALAVVSILFVALVIIMCRRRHPDGDSAYGATATGSETEDSTNL</sequence>
<keyword evidence="1" id="KW-0472">Membrane</keyword>
<evidence type="ECO:0000313" key="4">
    <source>
        <dbReference type="Proteomes" id="UP001374579"/>
    </source>
</evidence>
<name>A0AAN9AUL4_9CAEN</name>
<keyword evidence="4" id="KW-1185">Reference proteome</keyword>
<dbReference type="EMBL" id="JBAMIC010000019">
    <property type="protein sequence ID" value="KAK7093329.1"/>
    <property type="molecule type" value="Genomic_DNA"/>
</dbReference>
<dbReference type="AlphaFoldDB" id="A0AAN9AUL4"/>
<dbReference type="Proteomes" id="UP001374579">
    <property type="component" value="Unassembled WGS sequence"/>
</dbReference>
<organism evidence="3 4">
    <name type="scientific">Littorina saxatilis</name>
    <dbReference type="NCBI Taxonomy" id="31220"/>
    <lineage>
        <taxon>Eukaryota</taxon>
        <taxon>Metazoa</taxon>
        <taxon>Spiralia</taxon>
        <taxon>Lophotrochozoa</taxon>
        <taxon>Mollusca</taxon>
        <taxon>Gastropoda</taxon>
        <taxon>Caenogastropoda</taxon>
        <taxon>Littorinimorpha</taxon>
        <taxon>Littorinoidea</taxon>
        <taxon>Littorinidae</taxon>
        <taxon>Littorina</taxon>
    </lineage>
</organism>
<protein>
    <recommendedName>
        <fullName evidence="5">Ig-like domain-containing protein</fullName>
    </recommendedName>
</protein>
<evidence type="ECO:0000313" key="3">
    <source>
        <dbReference type="EMBL" id="KAK7093329.1"/>
    </source>
</evidence>
<feature type="chain" id="PRO_5042938463" description="Ig-like domain-containing protein" evidence="2">
    <location>
        <begin position="25"/>
        <end position="610"/>
    </location>
</feature>
<comment type="caution">
    <text evidence="3">The sequence shown here is derived from an EMBL/GenBank/DDBJ whole genome shotgun (WGS) entry which is preliminary data.</text>
</comment>
<accession>A0AAN9AUL4</accession>
<gene>
    <name evidence="3" type="ORF">V1264_007104</name>
</gene>
<proteinExistence type="predicted"/>
<feature type="signal peptide" evidence="2">
    <location>
        <begin position="1"/>
        <end position="24"/>
    </location>
</feature>